<name>A0A6G0VYB2_APHCR</name>
<dbReference type="EMBL" id="VUJU01010950">
    <property type="protein sequence ID" value="KAF0712366.1"/>
    <property type="molecule type" value="Genomic_DNA"/>
</dbReference>
<protein>
    <submittedName>
        <fullName evidence="1">Transposon Ty3-I Gag-Pol polyprotein</fullName>
    </submittedName>
</protein>
<dbReference type="OrthoDB" id="6612741at2759"/>
<dbReference type="AlphaFoldDB" id="A0A6G0VYB2"/>
<accession>A0A6G0VYB2</accession>
<evidence type="ECO:0000313" key="2">
    <source>
        <dbReference type="Proteomes" id="UP000478052"/>
    </source>
</evidence>
<organism evidence="1 2">
    <name type="scientific">Aphis craccivora</name>
    <name type="common">Cowpea aphid</name>
    <dbReference type="NCBI Taxonomy" id="307492"/>
    <lineage>
        <taxon>Eukaryota</taxon>
        <taxon>Metazoa</taxon>
        <taxon>Ecdysozoa</taxon>
        <taxon>Arthropoda</taxon>
        <taxon>Hexapoda</taxon>
        <taxon>Insecta</taxon>
        <taxon>Pterygota</taxon>
        <taxon>Neoptera</taxon>
        <taxon>Paraneoptera</taxon>
        <taxon>Hemiptera</taxon>
        <taxon>Sternorrhyncha</taxon>
        <taxon>Aphidomorpha</taxon>
        <taxon>Aphidoidea</taxon>
        <taxon>Aphididae</taxon>
        <taxon>Aphidini</taxon>
        <taxon>Aphis</taxon>
        <taxon>Aphis</taxon>
    </lineage>
</organism>
<keyword evidence="2" id="KW-1185">Reference proteome</keyword>
<comment type="caution">
    <text evidence="1">The sequence shown here is derived from an EMBL/GenBank/DDBJ whole genome shotgun (WGS) entry which is preliminary data.</text>
</comment>
<evidence type="ECO:0000313" key="1">
    <source>
        <dbReference type="EMBL" id="KAF0712366.1"/>
    </source>
</evidence>
<reference evidence="1 2" key="1">
    <citation type="submission" date="2019-08" db="EMBL/GenBank/DDBJ databases">
        <title>Whole genome of Aphis craccivora.</title>
        <authorList>
            <person name="Voronova N.V."/>
            <person name="Shulinski R.S."/>
            <person name="Bandarenka Y.V."/>
            <person name="Zhorov D.G."/>
            <person name="Warner D."/>
        </authorList>
    </citation>
    <scope>NUCLEOTIDE SEQUENCE [LARGE SCALE GENOMIC DNA]</scope>
    <source>
        <strain evidence="1">180601</strain>
        <tissue evidence="1">Whole Body</tissue>
    </source>
</reference>
<dbReference type="Proteomes" id="UP000478052">
    <property type="component" value="Unassembled WGS sequence"/>
</dbReference>
<sequence length="147" mass="17163">MLAKLTELTSQSPSMLLFGVHQVGEINDEIRRILENDVTDNPREIEILRAKAVERIIKSQESNELQYNSKRKEPTIYKENDYVMIKNVNVTVGQNKKIIPKFRGPYVVRKVLDQDKYIIDDIEGFQLTQRPYEGIVGPGRMKMWIRV</sequence>
<proteinExistence type="predicted"/>
<gene>
    <name evidence="1" type="ORF">FWK35_00025730</name>
</gene>